<dbReference type="GO" id="GO:0005634">
    <property type="term" value="C:nucleus"/>
    <property type="evidence" value="ECO:0007669"/>
    <property type="project" value="UniProtKB-SubCell"/>
</dbReference>
<evidence type="ECO:0000313" key="10">
    <source>
        <dbReference type="EMBL" id="RMX47592.1"/>
    </source>
</evidence>
<dbReference type="PANTHER" id="PTHR22930">
    <property type="match status" value="1"/>
</dbReference>
<dbReference type="AlphaFoldDB" id="A0A3M6U1S0"/>
<dbReference type="STRING" id="46731.A0A3M6U1S0"/>
<dbReference type="Pfam" id="PF13359">
    <property type="entry name" value="DDE_Tnp_4"/>
    <property type="match status" value="1"/>
</dbReference>
<dbReference type="InterPro" id="IPR045249">
    <property type="entry name" value="HARBI1-like"/>
</dbReference>
<evidence type="ECO:0000313" key="11">
    <source>
        <dbReference type="Proteomes" id="UP000275408"/>
    </source>
</evidence>
<protein>
    <recommendedName>
        <fullName evidence="9">DDE Tnp4 domain-containing protein</fullName>
    </recommendedName>
</protein>
<reference evidence="10 11" key="1">
    <citation type="journal article" date="2018" name="Sci. Rep.">
        <title>Comparative analysis of the Pocillopora damicornis genome highlights role of immune system in coral evolution.</title>
        <authorList>
            <person name="Cunning R."/>
            <person name="Bay R.A."/>
            <person name="Gillette P."/>
            <person name="Baker A.C."/>
            <person name="Traylor-Knowles N."/>
        </authorList>
    </citation>
    <scope>NUCLEOTIDE SEQUENCE [LARGE SCALE GENOMIC DNA]</scope>
    <source>
        <strain evidence="10">RSMAS</strain>
        <tissue evidence="10">Whole animal</tissue>
    </source>
</reference>
<evidence type="ECO:0000256" key="1">
    <source>
        <dbReference type="ARBA" id="ARBA00001968"/>
    </source>
</evidence>
<dbReference type="EMBL" id="RCHS01002405">
    <property type="protein sequence ID" value="RMX47592.1"/>
    <property type="molecule type" value="Genomic_DNA"/>
</dbReference>
<keyword evidence="6" id="KW-0378">Hydrolase</keyword>
<comment type="similarity">
    <text evidence="3">Belongs to the HARBI1 family.</text>
</comment>
<keyword evidence="4" id="KW-0540">Nuclease</keyword>
<feature type="compositionally biased region" description="Basic and acidic residues" evidence="8">
    <location>
        <begin position="273"/>
        <end position="283"/>
    </location>
</feature>
<evidence type="ECO:0000256" key="4">
    <source>
        <dbReference type="ARBA" id="ARBA00022722"/>
    </source>
</evidence>
<dbReference type="GO" id="GO:0016787">
    <property type="term" value="F:hydrolase activity"/>
    <property type="evidence" value="ECO:0007669"/>
    <property type="project" value="UniProtKB-KW"/>
</dbReference>
<dbReference type="GO" id="GO:0046872">
    <property type="term" value="F:metal ion binding"/>
    <property type="evidence" value="ECO:0007669"/>
    <property type="project" value="UniProtKB-KW"/>
</dbReference>
<keyword evidence="7" id="KW-0539">Nucleus</keyword>
<evidence type="ECO:0000259" key="9">
    <source>
        <dbReference type="Pfam" id="PF13359"/>
    </source>
</evidence>
<evidence type="ECO:0000256" key="2">
    <source>
        <dbReference type="ARBA" id="ARBA00004123"/>
    </source>
</evidence>
<dbReference type="InterPro" id="IPR027806">
    <property type="entry name" value="HARBI1_dom"/>
</dbReference>
<name>A0A3M6U1S0_POCDA</name>
<dbReference type="PANTHER" id="PTHR22930:SF85">
    <property type="entry name" value="GH03217P-RELATED"/>
    <property type="match status" value="1"/>
</dbReference>
<comment type="cofactor">
    <cofactor evidence="1">
        <name>a divalent metal cation</name>
        <dbReference type="ChEBI" id="CHEBI:60240"/>
    </cofactor>
</comment>
<dbReference type="OrthoDB" id="5978759at2759"/>
<comment type="subcellular location">
    <subcellularLocation>
        <location evidence="2">Nucleus</location>
    </subcellularLocation>
</comment>
<evidence type="ECO:0000256" key="8">
    <source>
        <dbReference type="SAM" id="MobiDB-lite"/>
    </source>
</evidence>
<accession>A0A3M6U1S0</accession>
<keyword evidence="11" id="KW-1185">Reference proteome</keyword>
<feature type="region of interest" description="Disordered" evidence="8">
    <location>
        <begin position="265"/>
        <end position="286"/>
    </location>
</feature>
<evidence type="ECO:0000256" key="7">
    <source>
        <dbReference type="ARBA" id="ARBA00023242"/>
    </source>
</evidence>
<evidence type="ECO:0000256" key="3">
    <source>
        <dbReference type="ARBA" id="ARBA00006958"/>
    </source>
</evidence>
<organism evidence="10 11">
    <name type="scientific">Pocillopora damicornis</name>
    <name type="common">Cauliflower coral</name>
    <name type="synonym">Millepora damicornis</name>
    <dbReference type="NCBI Taxonomy" id="46731"/>
    <lineage>
        <taxon>Eukaryota</taxon>
        <taxon>Metazoa</taxon>
        <taxon>Cnidaria</taxon>
        <taxon>Anthozoa</taxon>
        <taxon>Hexacorallia</taxon>
        <taxon>Scleractinia</taxon>
        <taxon>Astrocoeniina</taxon>
        <taxon>Pocilloporidae</taxon>
        <taxon>Pocillopora</taxon>
    </lineage>
</organism>
<dbReference type="GO" id="GO:0004518">
    <property type="term" value="F:nuclease activity"/>
    <property type="evidence" value="ECO:0007669"/>
    <property type="project" value="UniProtKB-KW"/>
</dbReference>
<feature type="domain" description="DDE Tnp4" evidence="9">
    <location>
        <begin position="135"/>
        <end position="261"/>
    </location>
</feature>
<dbReference type="Proteomes" id="UP000275408">
    <property type="component" value="Unassembled WGS sequence"/>
</dbReference>
<proteinExistence type="inferred from homology"/>
<evidence type="ECO:0000256" key="6">
    <source>
        <dbReference type="ARBA" id="ARBA00022801"/>
    </source>
</evidence>
<evidence type="ECO:0000256" key="5">
    <source>
        <dbReference type="ARBA" id="ARBA00022723"/>
    </source>
</evidence>
<gene>
    <name evidence="10" type="ORF">pdam_00024032</name>
</gene>
<comment type="caution">
    <text evidence="10">The sequence shown here is derived from an EMBL/GenBank/DDBJ whole genome shotgun (WGS) entry which is preliminary data.</text>
</comment>
<sequence length="315" mass="35796">MNSWFEIHYNDPLIPNDYFKEQLRVRKETFEVILNHLNPHLTRQDTAMHDCLPPEKVLVIGLYRLSHGNSYVSIGPTFNVGKSTVIEAVQDVVNALFDASDQFIKFPTTPVETAASIETFRENTRSELVNVAGAIDGTHIKIIAPRENALDHFTRCQQHDFIIQAVVDGEGKFIDAVCGFPGSAHDARVLRNSELYYNAERGNILQAPVVTIGGRDIRPYLVGDSAYPQAPWLIKPFPEGTRDPEEQTFNKELMLHNICVDQNDPWDDDGDDYDRGNDDRNDDVMDDGDEIRDLLRILFVEIFDFTGLRNESLMN</sequence>
<keyword evidence="5" id="KW-0479">Metal-binding</keyword>